<keyword evidence="4 8" id="KW-0479">Metal-binding</keyword>
<comment type="caution">
    <text evidence="11">The sequence shown here is derived from an EMBL/GenBank/DDBJ whole genome shotgun (WGS) entry which is preliminary data.</text>
</comment>
<dbReference type="InterPro" id="IPR002403">
    <property type="entry name" value="Cyt_P450_E_grp-IV"/>
</dbReference>
<dbReference type="PANTHER" id="PTHR46206:SF1">
    <property type="entry name" value="P450, PUTATIVE (EUROFUNG)-RELATED"/>
    <property type="match status" value="1"/>
</dbReference>
<keyword evidence="7 9" id="KW-0503">Monooxygenase</keyword>
<evidence type="ECO:0000256" key="1">
    <source>
        <dbReference type="ARBA" id="ARBA00001971"/>
    </source>
</evidence>
<keyword evidence="10" id="KW-0472">Membrane</keyword>
<evidence type="ECO:0000256" key="2">
    <source>
        <dbReference type="ARBA" id="ARBA00010617"/>
    </source>
</evidence>
<organism evidence="11 12">
    <name type="scientific">Elasticomyces elasticus</name>
    <dbReference type="NCBI Taxonomy" id="574655"/>
    <lineage>
        <taxon>Eukaryota</taxon>
        <taxon>Fungi</taxon>
        <taxon>Dikarya</taxon>
        <taxon>Ascomycota</taxon>
        <taxon>Pezizomycotina</taxon>
        <taxon>Dothideomycetes</taxon>
        <taxon>Dothideomycetidae</taxon>
        <taxon>Mycosphaerellales</taxon>
        <taxon>Teratosphaeriaceae</taxon>
        <taxon>Elasticomyces</taxon>
    </lineage>
</organism>
<dbReference type="PANTHER" id="PTHR46206">
    <property type="entry name" value="CYTOCHROME P450"/>
    <property type="match status" value="1"/>
</dbReference>
<dbReference type="GO" id="GO:0005506">
    <property type="term" value="F:iron ion binding"/>
    <property type="evidence" value="ECO:0007669"/>
    <property type="project" value="InterPro"/>
</dbReference>
<evidence type="ECO:0008006" key="13">
    <source>
        <dbReference type="Google" id="ProtNLM"/>
    </source>
</evidence>
<evidence type="ECO:0000256" key="8">
    <source>
        <dbReference type="PIRSR" id="PIRSR602403-1"/>
    </source>
</evidence>
<dbReference type="GO" id="GO:0016705">
    <property type="term" value="F:oxidoreductase activity, acting on paired donors, with incorporation or reduction of molecular oxygen"/>
    <property type="evidence" value="ECO:0007669"/>
    <property type="project" value="InterPro"/>
</dbReference>
<dbReference type="GO" id="GO:0004497">
    <property type="term" value="F:monooxygenase activity"/>
    <property type="evidence" value="ECO:0007669"/>
    <property type="project" value="UniProtKB-KW"/>
</dbReference>
<keyword evidence="3 8" id="KW-0349">Heme</keyword>
<protein>
    <recommendedName>
        <fullName evidence="13">Cytochrome P450</fullName>
    </recommendedName>
</protein>
<keyword evidence="6 8" id="KW-0408">Iron</keyword>
<keyword evidence="10" id="KW-1133">Transmembrane helix</keyword>
<proteinExistence type="inferred from homology"/>
<gene>
    <name evidence="11" type="ORF">LTR97_000754</name>
</gene>
<dbReference type="GO" id="GO:0020037">
    <property type="term" value="F:heme binding"/>
    <property type="evidence" value="ECO:0007669"/>
    <property type="project" value="InterPro"/>
</dbReference>
<evidence type="ECO:0000256" key="5">
    <source>
        <dbReference type="ARBA" id="ARBA00023002"/>
    </source>
</evidence>
<comment type="similarity">
    <text evidence="2 9">Belongs to the cytochrome P450 family.</text>
</comment>
<evidence type="ECO:0000256" key="9">
    <source>
        <dbReference type="RuleBase" id="RU000461"/>
    </source>
</evidence>
<comment type="cofactor">
    <cofactor evidence="1 8">
        <name>heme</name>
        <dbReference type="ChEBI" id="CHEBI:30413"/>
    </cofactor>
</comment>
<dbReference type="AlphaFoldDB" id="A0AAN7ZWJ2"/>
<keyword evidence="5 9" id="KW-0560">Oxidoreductase</keyword>
<accession>A0AAN7ZWJ2</accession>
<evidence type="ECO:0000256" key="4">
    <source>
        <dbReference type="ARBA" id="ARBA00022723"/>
    </source>
</evidence>
<evidence type="ECO:0000256" key="3">
    <source>
        <dbReference type="ARBA" id="ARBA00022617"/>
    </source>
</evidence>
<dbReference type="PROSITE" id="PS00086">
    <property type="entry name" value="CYTOCHROME_P450"/>
    <property type="match status" value="1"/>
</dbReference>
<dbReference type="PRINTS" id="PR00465">
    <property type="entry name" value="EP450IV"/>
</dbReference>
<dbReference type="InterPro" id="IPR017972">
    <property type="entry name" value="Cyt_P450_CS"/>
</dbReference>
<evidence type="ECO:0000256" key="7">
    <source>
        <dbReference type="ARBA" id="ARBA00023033"/>
    </source>
</evidence>
<evidence type="ECO:0000256" key="10">
    <source>
        <dbReference type="SAM" id="Phobius"/>
    </source>
</evidence>
<evidence type="ECO:0000313" key="11">
    <source>
        <dbReference type="EMBL" id="KAK5708214.1"/>
    </source>
</evidence>
<evidence type="ECO:0000256" key="6">
    <source>
        <dbReference type="ARBA" id="ARBA00023004"/>
    </source>
</evidence>
<dbReference type="CDD" id="cd11041">
    <property type="entry name" value="CYP503A1-like"/>
    <property type="match status" value="1"/>
</dbReference>
<dbReference type="Pfam" id="PF00067">
    <property type="entry name" value="p450"/>
    <property type="match status" value="1"/>
</dbReference>
<dbReference type="Gene3D" id="1.10.630.10">
    <property type="entry name" value="Cytochrome P450"/>
    <property type="match status" value="1"/>
</dbReference>
<dbReference type="SUPFAM" id="SSF48264">
    <property type="entry name" value="Cytochrome P450"/>
    <property type="match status" value="1"/>
</dbReference>
<feature type="binding site" description="axial binding residue" evidence="8">
    <location>
        <position position="450"/>
    </location>
    <ligand>
        <name>heme</name>
        <dbReference type="ChEBI" id="CHEBI:30413"/>
    </ligand>
    <ligandPart>
        <name>Fe</name>
        <dbReference type="ChEBI" id="CHEBI:18248"/>
    </ligandPart>
</feature>
<keyword evidence="10" id="KW-0812">Transmembrane</keyword>
<feature type="transmembrane region" description="Helical" evidence="10">
    <location>
        <begin position="6"/>
        <end position="25"/>
    </location>
</feature>
<dbReference type="Proteomes" id="UP001310594">
    <property type="component" value="Unassembled WGS sequence"/>
</dbReference>
<dbReference type="InterPro" id="IPR036396">
    <property type="entry name" value="Cyt_P450_sf"/>
</dbReference>
<dbReference type="InterPro" id="IPR001128">
    <property type="entry name" value="Cyt_P450"/>
</dbReference>
<reference evidence="11" key="1">
    <citation type="submission" date="2023-08" db="EMBL/GenBank/DDBJ databases">
        <title>Black Yeasts Isolated from many extreme environments.</title>
        <authorList>
            <person name="Coleine C."/>
            <person name="Stajich J.E."/>
            <person name="Selbmann L."/>
        </authorList>
    </citation>
    <scope>NUCLEOTIDE SEQUENCE</scope>
    <source>
        <strain evidence="11">CCFEE 5810</strain>
    </source>
</reference>
<name>A0AAN7ZWJ2_9PEZI</name>
<dbReference type="EMBL" id="JAVRQU010000001">
    <property type="protein sequence ID" value="KAK5708214.1"/>
    <property type="molecule type" value="Genomic_DNA"/>
</dbReference>
<evidence type="ECO:0000313" key="12">
    <source>
        <dbReference type="Proteomes" id="UP001310594"/>
    </source>
</evidence>
<sequence length="507" mass="57411">MELYASTPGVLFLTTAFLSYFLICFTNRLKLPESIPWAGLKSGVFKRQRAHLQEVFRGREYLAEGYNKFSKQGKAFAAPNFNFVPDIIVPPAYASWIDKQPENVLSAREGQLYFLSKYTFSHERLHRDTLEDNLARTQQIMRLPTLHTEVMDELVAALKDAWGSNSTEWTAVNPFETMFYVVSRSANRAFVGRELCRDEGFLEAVKAYVNSFATQGILIRFFIPELLKPLFGRLLAIPVHRRYRRLLDGYLVPLAEKLILEEDGGEESLAKWLQVAAQSHSDLEERTAEALAGQLASAEFAPLHTSTYSVTNTLLDLLSAPQAESHLETLREEAQSLQGDPSQWTKAQVLRLELADSVIRESLRVTRTSGKAMLRRVVAKKGVLLPDGTRLPYGVYVGLSAESHMDGNHYDDPKEFRPWRFVPDKPFAAPRKMATTSPEFLSFGHGRHSCPGRFFVAQFLTALLACIARDYDIQPLLERPMGHNVSDLSTPPTDARILIRRRRDQSL</sequence>